<dbReference type="GO" id="GO:0103068">
    <property type="term" value="F:leukotriene C4 gamma-glutamyl transferase activity"/>
    <property type="evidence" value="ECO:0007669"/>
    <property type="project" value="UniProtKB-EC"/>
</dbReference>
<feature type="signal peptide" evidence="12">
    <location>
        <begin position="1"/>
        <end position="32"/>
    </location>
</feature>
<evidence type="ECO:0000256" key="3">
    <source>
        <dbReference type="ARBA" id="ARBA00009381"/>
    </source>
</evidence>
<accession>A0A0K2SGY8</accession>
<dbReference type="GO" id="GO:0006751">
    <property type="term" value="P:glutathione catabolic process"/>
    <property type="evidence" value="ECO:0007669"/>
    <property type="project" value="UniProtKB-UniRule"/>
</dbReference>
<organism evidence="13 14">
    <name type="scientific">Limnochorda pilosa</name>
    <dbReference type="NCBI Taxonomy" id="1555112"/>
    <lineage>
        <taxon>Bacteria</taxon>
        <taxon>Bacillati</taxon>
        <taxon>Bacillota</taxon>
        <taxon>Limnochordia</taxon>
        <taxon>Limnochordales</taxon>
        <taxon>Limnochordaceae</taxon>
        <taxon>Limnochorda</taxon>
    </lineage>
</organism>
<dbReference type="Gene3D" id="1.10.246.130">
    <property type="match status" value="1"/>
</dbReference>
<reference evidence="14" key="1">
    <citation type="submission" date="2015-07" db="EMBL/GenBank/DDBJ databases">
        <title>Complete genome sequence and phylogenetic analysis of Limnochorda pilosa.</title>
        <authorList>
            <person name="Watanabe M."/>
            <person name="Kojima H."/>
            <person name="Fukui M."/>
        </authorList>
    </citation>
    <scope>NUCLEOTIDE SEQUENCE [LARGE SCALE GENOMIC DNA]</scope>
    <source>
        <strain evidence="14">HC45</strain>
    </source>
</reference>
<evidence type="ECO:0000256" key="2">
    <source>
        <dbReference type="ARBA" id="ARBA00001089"/>
    </source>
</evidence>
<evidence type="ECO:0000256" key="11">
    <source>
        <dbReference type="RuleBase" id="RU368036"/>
    </source>
</evidence>
<dbReference type="Proteomes" id="UP000065807">
    <property type="component" value="Chromosome"/>
</dbReference>
<evidence type="ECO:0000256" key="12">
    <source>
        <dbReference type="SAM" id="SignalP"/>
    </source>
</evidence>
<dbReference type="Pfam" id="PF01019">
    <property type="entry name" value="G_glu_transpept"/>
    <property type="match status" value="1"/>
</dbReference>
<feature type="binding site" evidence="10">
    <location>
        <position position="473"/>
    </location>
    <ligand>
        <name>L-glutamate</name>
        <dbReference type="ChEBI" id="CHEBI:29985"/>
    </ligand>
</feature>
<evidence type="ECO:0000256" key="10">
    <source>
        <dbReference type="PIRSR" id="PIRSR600101-2"/>
    </source>
</evidence>
<feature type="active site" description="Nucleophile" evidence="9">
    <location>
        <position position="390"/>
    </location>
</feature>
<evidence type="ECO:0000256" key="1">
    <source>
        <dbReference type="ARBA" id="ARBA00001049"/>
    </source>
</evidence>
<gene>
    <name evidence="13" type="ORF">LIP_0435</name>
</gene>
<keyword evidence="6 11" id="KW-0865">Zymogen</keyword>
<dbReference type="EMBL" id="AP014924">
    <property type="protein sequence ID" value="BAS26292.1"/>
    <property type="molecule type" value="Genomic_DNA"/>
</dbReference>
<evidence type="ECO:0000256" key="8">
    <source>
        <dbReference type="ARBA" id="ARBA00047417"/>
    </source>
</evidence>
<feature type="binding site" evidence="10">
    <location>
        <begin position="451"/>
        <end position="452"/>
    </location>
    <ligand>
        <name>L-glutamate</name>
        <dbReference type="ChEBI" id="CHEBI:29985"/>
    </ligand>
</feature>
<sequence>MSNSRIGYQRWAISSLVALLVVSMVASGAALAQGTLLPEVRAENGMVASAHPLASEAGVEILMKGGNAIDAAVAAAFALGVVEPNASGLGGEGMMVIHLAGGDLTAIDYRSAAPRAATLERYADGTASTGWESVGVPGTVAGLSTALSRYGTMSLAEVLEPAIRLAEEGFPVSETLAASISDSYEAILADPELASIYLVDGFPPMAGDILRNPNLARTMRILAGKGQDAFYRGEIAKAIAAAMEENGGLITTLDLADYRAFEREPVRGSYRGYEVVSAPPPVGGMAVVEALQILENFDLSGETFPSTRVIHLAAESLKRAFADLNWYNGDPAFVDVPVEGLTSREYAARRAEEIPLDRMGERPQAGDPTPYGAGVPVGAYAAPGHESASTTHLSTADAEGNVVALTQTISSFFGAKAAVPGTGIVLNNEMVNFSTRPGLPNTLAPGKRMRTTIAPTLLLQDGEPVLSIGTPGAGRIVSTMVQLIVNLVDYEMSLQEAIEAPRFYARDSEKNLHMESRVPADIRAELEAMGYTLNVHGDWDLYFGGAQGIMIEPETGEFVGGADPRRSGGVVGY</sequence>
<protein>
    <recommendedName>
        <fullName evidence="11">Glutathione hydrolase proenzyme</fullName>
        <ecNumber evidence="11">2.3.2.2</ecNumber>
        <ecNumber evidence="11">3.4.19.13</ecNumber>
    </recommendedName>
    <component>
        <recommendedName>
            <fullName evidence="11">Glutathione hydrolase large chain</fullName>
        </recommendedName>
    </component>
    <component>
        <recommendedName>
            <fullName evidence="11">Glutathione hydrolase small chain</fullName>
        </recommendedName>
    </component>
</protein>
<dbReference type="OrthoDB" id="9781342at2"/>
<dbReference type="UniPathway" id="UPA00204"/>
<dbReference type="EC" id="3.4.19.13" evidence="11"/>
<keyword evidence="7 11" id="KW-0012">Acyltransferase</keyword>
<keyword evidence="12" id="KW-0732">Signal</keyword>
<comment type="pathway">
    <text evidence="11">Sulfur metabolism; glutathione metabolism.</text>
</comment>
<feature type="chain" id="PRO_5038487051" description="Glutathione hydrolase proenzyme" evidence="12">
    <location>
        <begin position="33"/>
        <end position="573"/>
    </location>
</feature>
<dbReference type="RefSeq" id="WP_068133703.1">
    <property type="nucleotide sequence ID" value="NZ_AP014924.1"/>
</dbReference>
<reference evidence="14" key="2">
    <citation type="journal article" date="2016" name="Int. J. Syst. Evol. Microbiol.">
        <title>Complete genome sequence and cell structure of Limnochorda pilosa, a Gram-negative spore-former within the phylum Firmicutes.</title>
        <authorList>
            <person name="Watanabe M."/>
            <person name="Kojima H."/>
            <person name="Fukui M."/>
        </authorList>
    </citation>
    <scope>NUCLEOTIDE SEQUENCE [LARGE SCALE GENOMIC DNA]</scope>
    <source>
        <strain evidence="14">HC45</strain>
    </source>
</reference>
<evidence type="ECO:0000313" key="13">
    <source>
        <dbReference type="EMBL" id="BAS26292.1"/>
    </source>
</evidence>
<proteinExistence type="inferred from homology"/>
<comment type="catalytic activity">
    <reaction evidence="8 11">
        <text>an N-terminal (5-L-glutamyl)-[peptide] + an alpha-amino acid = 5-L-glutamyl amino acid + an N-terminal L-alpha-aminoacyl-[peptide]</text>
        <dbReference type="Rhea" id="RHEA:23904"/>
        <dbReference type="Rhea" id="RHEA-COMP:9780"/>
        <dbReference type="Rhea" id="RHEA-COMP:9795"/>
        <dbReference type="ChEBI" id="CHEBI:77644"/>
        <dbReference type="ChEBI" id="CHEBI:78597"/>
        <dbReference type="ChEBI" id="CHEBI:78599"/>
        <dbReference type="ChEBI" id="CHEBI:78608"/>
        <dbReference type="EC" id="2.3.2.2"/>
    </reaction>
</comment>
<comment type="similarity">
    <text evidence="3 11">Belongs to the gamma-glutamyltransferase family.</text>
</comment>
<keyword evidence="11" id="KW-0317">Glutathione biosynthesis</keyword>
<evidence type="ECO:0000256" key="7">
    <source>
        <dbReference type="ARBA" id="ARBA00023315"/>
    </source>
</evidence>
<feature type="binding site" evidence="10">
    <location>
        <position position="110"/>
    </location>
    <ligand>
        <name>L-glutamate</name>
        <dbReference type="ChEBI" id="CHEBI:29985"/>
    </ligand>
</feature>
<keyword evidence="4 11" id="KW-0808">Transferase</keyword>
<dbReference type="InterPro" id="IPR043137">
    <property type="entry name" value="GGT_ssub_C"/>
</dbReference>
<comment type="PTM">
    <text evidence="11">Cleaved by autocatalysis into a large and a small subunit.</text>
</comment>
<dbReference type="PRINTS" id="PR01210">
    <property type="entry name" value="GGTRANSPTASE"/>
</dbReference>
<dbReference type="PATRIC" id="fig|1555112.3.peg.455"/>
<dbReference type="InterPro" id="IPR029055">
    <property type="entry name" value="Ntn_hydrolases_N"/>
</dbReference>
<dbReference type="InterPro" id="IPR043138">
    <property type="entry name" value="GGT_lsub"/>
</dbReference>
<keyword evidence="5 11" id="KW-0378">Hydrolase</keyword>
<keyword evidence="14" id="KW-1185">Reference proteome</keyword>
<comment type="catalytic activity">
    <reaction evidence="1 11">
        <text>an S-substituted glutathione + H2O = an S-substituted L-cysteinylglycine + L-glutamate</text>
        <dbReference type="Rhea" id="RHEA:59468"/>
        <dbReference type="ChEBI" id="CHEBI:15377"/>
        <dbReference type="ChEBI" id="CHEBI:29985"/>
        <dbReference type="ChEBI" id="CHEBI:90779"/>
        <dbReference type="ChEBI" id="CHEBI:143103"/>
        <dbReference type="EC" id="3.4.19.13"/>
    </reaction>
</comment>
<dbReference type="AlphaFoldDB" id="A0A0K2SGY8"/>
<evidence type="ECO:0000256" key="4">
    <source>
        <dbReference type="ARBA" id="ARBA00022679"/>
    </source>
</evidence>
<dbReference type="InterPro" id="IPR051792">
    <property type="entry name" value="GGT_bact"/>
</dbReference>
<dbReference type="Gene3D" id="3.60.20.40">
    <property type="match status" value="1"/>
</dbReference>
<dbReference type="EC" id="2.3.2.2" evidence="11"/>
<dbReference type="PANTHER" id="PTHR43199">
    <property type="entry name" value="GLUTATHIONE HYDROLASE"/>
    <property type="match status" value="1"/>
</dbReference>
<dbReference type="InterPro" id="IPR000101">
    <property type="entry name" value="GGT_peptidase"/>
</dbReference>
<dbReference type="GO" id="GO:0036374">
    <property type="term" value="F:glutathione hydrolase activity"/>
    <property type="evidence" value="ECO:0007669"/>
    <property type="project" value="UniProtKB-UniRule"/>
</dbReference>
<dbReference type="NCBIfam" id="TIGR00066">
    <property type="entry name" value="g_glut_trans"/>
    <property type="match status" value="1"/>
</dbReference>
<dbReference type="STRING" id="1555112.LIP_0435"/>
<name>A0A0K2SGY8_LIMPI</name>
<evidence type="ECO:0000256" key="9">
    <source>
        <dbReference type="PIRSR" id="PIRSR600101-1"/>
    </source>
</evidence>
<dbReference type="KEGG" id="lpil:LIP_0435"/>
<evidence type="ECO:0000313" key="14">
    <source>
        <dbReference type="Proteomes" id="UP000065807"/>
    </source>
</evidence>
<comment type="catalytic activity">
    <reaction evidence="2 11">
        <text>glutathione + H2O = L-cysteinylglycine + L-glutamate</text>
        <dbReference type="Rhea" id="RHEA:28807"/>
        <dbReference type="ChEBI" id="CHEBI:15377"/>
        <dbReference type="ChEBI" id="CHEBI:29985"/>
        <dbReference type="ChEBI" id="CHEBI:57925"/>
        <dbReference type="ChEBI" id="CHEBI:61694"/>
        <dbReference type="EC" id="3.4.19.13"/>
    </reaction>
</comment>
<comment type="subunit">
    <text evidence="11">This enzyme consists of two polypeptide chains, which are synthesized in precursor form from a single polypeptide.</text>
</comment>
<dbReference type="PANTHER" id="PTHR43199:SF1">
    <property type="entry name" value="GLUTATHIONE HYDROLASE PROENZYME"/>
    <property type="match status" value="1"/>
</dbReference>
<dbReference type="SUPFAM" id="SSF56235">
    <property type="entry name" value="N-terminal nucleophile aminohydrolases (Ntn hydrolases)"/>
    <property type="match status" value="1"/>
</dbReference>
<evidence type="ECO:0000256" key="5">
    <source>
        <dbReference type="ARBA" id="ARBA00022801"/>
    </source>
</evidence>
<dbReference type="GO" id="GO:0006750">
    <property type="term" value="P:glutathione biosynthetic process"/>
    <property type="evidence" value="ECO:0007669"/>
    <property type="project" value="UniProtKB-KW"/>
</dbReference>
<evidence type="ECO:0000256" key="6">
    <source>
        <dbReference type="ARBA" id="ARBA00023145"/>
    </source>
</evidence>